<keyword evidence="2" id="KW-1185">Reference proteome</keyword>
<name>A0A327KNU6_9BRAD</name>
<sequence length="114" mass="13061">MLAANAVAAEGTFMHALHDRYRFDAALFDELLALMTVIAAQPARRRSTAVRRQASHVHRAILMHLVHHLLPVNGYRMRHFPGRGLQDRLDRLDWVFVPVIDGTRGYGPFPEPRR</sequence>
<evidence type="ECO:0000313" key="2">
    <source>
        <dbReference type="Proteomes" id="UP000248863"/>
    </source>
</evidence>
<comment type="caution">
    <text evidence="1">The sequence shown here is derived from an EMBL/GenBank/DDBJ whole genome shotgun (WGS) entry which is preliminary data.</text>
</comment>
<dbReference type="Proteomes" id="UP000248863">
    <property type="component" value="Unassembled WGS sequence"/>
</dbReference>
<dbReference type="AlphaFoldDB" id="A0A327KNU6"/>
<proteinExistence type="predicted"/>
<accession>A0A327KNU6</accession>
<evidence type="ECO:0000313" key="1">
    <source>
        <dbReference type="EMBL" id="RAI40579.1"/>
    </source>
</evidence>
<reference evidence="1 2" key="1">
    <citation type="submission" date="2017-07" db="EMBL/GenBank/DDBJ databases">
        <title>Draft Genome Sequences of Select Purple Nonsulfur Bacteria.</title>
        <authorList>
            <person name="Lasarre B."/>
            <person name="Mckinlay J.B."/>
        </authorList>
    </citation>
    <scope>NUCLEOTIDE SEQUENCE [LARGE SCALE GENOMIC DNA]</scope>
    <source>
        <strain evidence="1 2">DSM 11907</strain>
    </source>
</reference>
<dbReference type="EMBL" id="NPEU01000038">
    <property type="protein sequence ID" value="RAI40579.1"/>
    <property type="molecule type" value="Genomic_DNA"/>
</dbReference>
<dbReference type="RefSeq" id="WP_111356191.1">
    <property type="nucleotide sequence ID" value="NZ_NHSK01000128.1"/>
</dbReference>
<organism evidence="1 2">
    <name type="scientific">Rhodoplanes elegans</name>
    <dbReference type="NCBI Taxonomy" id="29408"/>
    <lineage>
        <taxon>Bacteria</taxon>
        <taxon>Pseudomonadati</taxon>
        <taxon>Pseudomonadota</taxon>
        <taxon>Alphaproteobacteria</taxon>
        <taxon>Hyphomicrobiales</taxon>
        <taxon>Nitrobacteraceae</taxon>
        <taxon>Rhodoplanes</taxon>
    </lineage>
</organism>
<protein>
    <submittedName>
        <fullName evidence="1">Uncharacterized protein</fullName>
    </submittedName>
</protein>
<gene>
    <name evidence="1" type="ORF">CH338_05820</name>
</gene>
<dbReference type="OrthoDB" id="5337216at2"/>